<feature type="domain" description="Cation efflux protein cytoplasmic" evidence="10">
    <location>
        <begin position="222"/>
        <end position="296"/>
    </location>
</feature>
<dbReference type="SUPFAM" id="SSF160240">
    <property type="entry name" value="Cation efflux protein cytoplasmic domain-like"/>
    <property type="match status" value="1"/>
</dbReference>
<keyword evidence="7 8" id="KW-0472">Membrane</keyword>
<protein>
    <recommendedName>
        <fullName evidence="13">Cation transporter</fullName>
    </recommendedName>
</protein>
<comment type="subcellular location">
    <subcellularLocation>
        <location evidence="1">Membrane</location>
        <topology evidence="1">Multi-pass membrane protein</topology>
    </subcellularLocation>
</comment>
<name>A0A2H0TZN2_9BACT</name>
<dbReference type="Gene3D" id="1.20.1510.10">
    <property type="entry name" value="Cation efflux protein transmembrane domain"/>
    <property type="match status" value="1"/>
</dbReference>
<dbReference type="GO" id="GO:0005886">
    <property type="term" value="C:plasma membrane"/>
    <property type="evidence" value="ECO:0007669"/>
    <property type="project" value="TreeGrafter"/>
</dbReference>
<feature type="transmembrane region" description="Helical" evidence="8">
    <location>
        <begin position="27"/>
        <end position="47"/>
    </location>
</feature>
<organism evidence="11 12">
    <name type="scientific">Candidatus Magasanikbacteria bacterium CG10_big_fil_rev_8_21_14_0_10_36_16</name>
    <dbReference type="NCBI Taxonomy" id="1974645"/>
    <lineage>
        <taxon>Bacteria</taxon>
        <taxon>Candidatus Magasanikiibacteriota</taxon>
    </lineage>
</organism>
<keyword evidence="6" id="KW-0406">Ion transport</keyword>
<evidence type="ECO:0000256" key="3">
    <source>
        <dbReference type="ARBA" id="ARBA00022448"/>
    </source>
</evidence>
<feature type="transmembrane region" description="Helical" evidence="8">
    <location>
        <begin position="125"/>
        <end position="148"/>
    </location>
</feature>
<dbReference type="InterPro" id="IPR036837">
    <property type="entry name" value="Cation_efflux_CTD_sf"/>
</dbReference>
<gene>
    <name evidence="11" type="ORF">COU28_00370</name>
</gene>
<dbReference type="AlphaFoldDB" id="A0A2H0TZN2"/>
<evidence type="ECO:0000256" key="1">
    <source>
        <dbReference type="ARBA" id="ARBA00004141"/>
    </source>
</evidence>
<dbReference type="PANTHER" id="PTHR11562:SF17">
    <property type="entry name" value="RE54080P-RELATED"/>
    <property type="match status" value="1"/>
</dbReference>
<evidence type="ECO:0000313" key="11">
    <source>
        <dbReference type="EMBL" id="PIR78674.1"/>
    </source>
</evidence>
<evidence type="ECO:0000259" key="10">
    <source>
        <dbReference type="Pfam" id="PF16916"/>
    </source>
</evidence>
<feature type="transmembrane region" description="Helical" evidence="8">
    <location>
        <begin position="196"/>
        <end position="218"/>
    </location>
</feature>
<dbReference type="GO" id="GO:0005385">
    <property type="term" value="F:zinc ion transmembrane transporter activity"/>
    <property type="evidence" value="ECO:0007669"/>
    <property type="project" value="TreeGrafter"/>
</dbReference>
<dbReference type="EMBL" id="PFBU01000006">
    <property type="protein sequence ID" value="PIR78674.1"/>
    <property type="molecule type" value="Genomic_DNA"/>
</dbReference>
<comment type="caution">
    <text evidence="11">The sequence shown here is derived from an EMBL/GenBank/DDBJ whole genome shotgun (WGS) entry which is preliminary data.</text>
</comment>
<reference evidence="12" key="1">
    <citation type="submission" date="2017-09" db="EMBL/GenBank/DDBJ databases">
        <title>Depth-based differentiation of microbial function through sediment-hosted aquifers and enrichment of novel symbionts in the deep terrestrial subsurface.</title>
        <authorList>
            <person name="Probst A.J."/>
            <person name="Ladd B."/>
            <person name="Jarett J.K."/>
            <person name="Geller-Mcgrath D.E."/>
            <person name="Sieber C.M.K."/>
            <person name="Emerson J.B."/>
            <person name="Anantharaman K."/>
            <person name="Thomas B.C."/>
            <person name="Malmstrom R."/>
            <person name="Stieglmeier M."/>
            <person name="Klingl A."/>
            <person name="Woyke T."/>
            <person name="Ryan C.M."/>
            <person name="Banfield J.F."/>
        </authorList>
    </citation>
    <scope>NUCLEOTIDE SEQUENCE [LARGE SCALE GENOMIC DNA]</scope>
</reference>
<evidence type="ECO:0000256" key="5">
    <source>
        <dbReference type="ARBA" id="ARBA00022989"/>
    </source>
</evidence>
<feature type="transmembrane region" description="Helical" evidence="8">
    <location>
        <begin position="94"/>
        <end position="113"/>
    </location>
</feature>
<evidence type="ECO:0000256" key="2">
    <source>
        <dbReference type="ARBA" id="ARBA00008873"/>
    </source>
</evidence>
<evidence type="ECO:0000256" key="4">
    <source>
        <dbReference type="ARBA" id="ARBA00022692"/>
    </source>
</evidence>
<dbReference type="PANTHER" id="PTHR11562">
    <property type="entry name" value="CATION EFFLUX PROTEIN/ ZINC TRANSPORTER"/>
    <property type="match status" value="1"/>
</dbReference>
<evidence type="ECO:0000259" key="9">
    <source>
        <dbReference type="Pfam" id="PF01545"/>
    </source>
</evidence>
<dbReference type="Proteomes" id="UP000230852">
    <property type="component" value="Unassembled WGS sequence"/>
</dbReference>
<dbReference type="Pfam" id="PF16916">
    <property type="entry name" value="ZT_dimer"/>
    <property type="match status" value="1"/>
</dbReference>
<evidence type="ECO:0008006" key="13">
    <source>
        <dbReference type="Google" id="ProtNLM"/>
    </source>
</evidence>
<evidence type="ECO:0000256" key="6">
    <source>
        <dbReference type="ARBA" id="ARBA00023065"/>
    </source>
</evidence>
<keyword evidence="5 8" id="KW-1133">Transmembrane helix</keyword>
<dbReference type="InterPro" id="IPR050681">
    <property type="entry name" value="CDF/SLC30A"/>
</dbReference>
<keyword evidence="3" id="KW-0813">Transport</keyword>
<dbReference type="NCBIfam" id="TIGR01297">
    <property type="entry name" value="CDF"/>
    <property type="match status" value="1"/>
</dbReference>
<dbReference type="InterPro" id="IPR027469">
    <property type="entry name" value="Cation_efflux_TMD_sf"/>
</dbReference>
<evidence type="ECO:0000313" key="12">
    <source>
        <dbReference type="Proteomes" id="UP000230852"/>
    </source>
</evidence>
<proteinExistence type="inferred from homology"/>
<feature type="domain" description="Cation efflux protein transmembrane" evidence="9">
    <location>
        <begin position="27"/>
        <end position="218"/>
    </location>
</feature>
<evidence type="ECO:0000256" key="7">
    <source>
        <dbReference type="ARBA" id="ARBA00023136"/>
    </source>
</evidence>
<keyword evidence="4 8" id="KW-0812">Transmembrane</keyword>
<sequence>MQLSNNRFENRYKFMSEHNHPTASKNLIWSISINTLIVIFEIIFGILSRSFALITDALHNVTDIGSMILSLWGEKLADKSQTEKKTYGYKRAEILIAFVNGATLLGIVGFVLFEAIVRLFNPEAVSGMTMMIVAGIALLGNGLATYLLQKGADKNLNLKSAWLHSFQDALFSLGVVISAGVIYFTGWGFLDPLASIIISLFLLKEIYAIITEAINIILDSVPKDLDFAEIKAKLLTITGVLEINDLHIWQTGSEDRFLSTHIIIDEMDKIKRIKILAEAMELLRIKYNIHHPTFQIVTKQEIKEIGLECEHCN</sequence>
<dbReference type="SUPFAM" id="SSF161111">
    <property type="entry name" value="Cation efflux protein transmembrane domain-like"/>
    <property type="match status" value="1"/>
</dbReference>
<dbReference type="InterPro" id="IPR058533">
    <property type="entry name" value="Cation_efflux_TM"/>
</dbReference>
<evidence type="ECO:0000256" key="8">
    <source>
        <dbReference type="SAM" id="Phobius"/>
    </source>
</evidence>
<dbReference type="InterPro" id="IPR002524">
    <property type="entry name" value="Cation_efflux"/>
</dbReference>
<feature type="transmembrane region" description="Helical" evidence="8">
    <location>
        <begin position="169"/>
        <end position="190"/>
    </location>
</feature>
<dbReference type="Pfam" id="PF01545">
    <property type="entry name" value="Cation_efflux"/>
    <property type="match status" value="1"/>
</dbReference>
<dbReference type="InterPro" id="IPR027470">
    <property type="entry name" value="Cation_efflux_CTD"/>
</dbReference>
<comment type="similarity">
    <text evidence="2">Belongs to the cation diffusion facilitator (CDF) transporter (TC 2.A.4) family. SLC30A subfamily.</text>
</comment>
<accession>A0A2H0TZN2</accession>